<comment type="caution">
    <text evidence="2">The sequence shown here is derived from an EMBL/GenBank/DDBJ whole genome shotgun (WGS) entry which is preliminary data.</text>
</comment>
<name>A0ABR1QSI4_9PEZI</name>
<keyword evidence="3" id="KW-1185">Reference proteome</keyword>
<dbReference type="EMBL" id="JAQQWE010000002">
    <property type="protein sequence ID" value="KAK7962912.1"/>
    <property type="molecule type" value="Genomic_DNA"/>
</dbReference>
<proteinExistence type="predicted"/>
<protein>
    <submittedName>
        <fullName evidence="2">Uncharacterized protein</fullName>
    </submittedName>
</protein>
<feature type="compositionally biased region" description="Basic and acidic residues" evidence="1">
    <location>
        <begin position="176"/>
        <end position="199"/>
    </location>
</feature>
<evidence type="ECO:0000313" key="2">
    <source>
        <dbReference type="EMBL" id="KAK7962912.1"/>
    </source>
</evidence>
<evidence type="ECO:0000256" key="1">
    <source>
        <dbReference type="SAM" id="MobiDB-lite"/>
    </source>
</evidence>
<organism evidence="2 3">
    <name type="scientific">Apiospora aurea</name>
    <dbReference type="NCBI Taxonomy" id="335848"/>
    <lineage>
        <taxon>Eukaryota</taxon>
        <taxon>Fungi</taxon>
        <taxon>Dikarya</taxon>
        <taxon>Ascomycota</taxon>
        <taxon>Pezizomycotina</taxon>
        <taxon>Sordariomycetes</taxon>
        <taxon>Xylariomycetidae</taxon>
        <taxon>Amphisphaeriales</taxon>
        <taxon>Apiosporaceae</taxon>
        <taxon>Apiospora</taxon>
    </lineage>
</organism>
<feature type="compositionally biased region" description="Basic and acidic residues" evidence="1">
    <location>
        <begin position="126"/>
        <end position="140"/>
    </location>
</feature>
<sequence length="293" mass="32247">MATENPTTILAVKEVSGYGYIIRARFDGLIRYFSANYNAASRFPAGWNAPGGSGRLIPPGPYPADLKCIRLRRPDERDNIDPKHVTDYPIAEPLDHVLTGVDPARKDPVPSLRAPDLRGPAMSRTWSERGAIHGNEDRRVPRQVAGPDRLDLVLDGPGSPSHPLHAGHRVPALTLRHPDPGRARHDARDRDAPASRRDPGGAGDNPGLVPAFYGLVTERGRGVVGFLSEYIEGSQTMYSLFREAADRGSRTGLCRRRSGRSAVRRCGRSMWRVFFMATYTRAISCAAVMARLY</sequence>
<dbReference type="Proteomes" id="UP001391051">
    <property type="component" value="Unassembled WGS sequence"/>
</dbReference>
<dbReference type="GeneID" id="92073021"/>
<gene>
    <name evidence="2" type="ORF">PG986_003737</name>
</gene>
<dbReference type="RefSeq" id="XP_066705023.1">
    <property type="nucleotide sequence ID" value="XM_066839959.1"/>
</dbReference>
<reference evidence="2 3" key="1">
    <citation type="submission" date="2023-01" db="EMBL/GenBank/DDBJ databases">
        <title>Analysis of 21 Apiospora genomes using comparative genomics revels a genus with tremendous synthesis potential of carbohydrate active enzymes and secondary metabolites.</title>
        <authorList>
            <person name="Sorensen T."/>
        </authorList>
    </citation>
    <scope>NUCLEOTIDE SEQUENCE [LARGE SCALE GENOMIC DNA]</scope>
    <source>
        <strain evidence="2 3">CBS 24483</strain>
    </source>
</reference>
<evidence type="ECO:0000313" key="3">
    <source>
        <dbReference type="Proteomes" id="UP001391051"/>
    </source>
</evidence>
<accession>A0ABR1QSI4</accession>
<feature type="region of interest" description="Disordered" evidence="1">
    <location>
        <begin position="102"/>
        <end position="205"/>
    </location>
</feature>